<gene>
    <name evidence="1" type="ORF">GCM10011521_21840</name>
</gene>
<sequence length="114" mass="12484">MAVKYILRLPDPSQARGAEPSLSFTSDGADGLAAELQAALRDDTLFQRWRAMQEDPDEVDEALGATDPAASVVGRQEDLKIELHATTSISSSILKQRLKWLAGDHWVLADVRNP</sequence>
<evidence type="ECO:0000313" key="1">
    <source>
        <dbReference type="EMBL" id="GGA83145.1"/>
    </source>
</evidence>
<organism evidence="1 2">
    <name type="scientific">Arenimonas soli</name>
    <dbReference type="NCBI Taxonomy" id="2269504"/>
    <lineage>
        <taxon>Bacteria</taxon>
        <taxon>Pseudomonadati</taxon>
        <taxon>Pseudomonadota</taxon>
        <taxon>Gammaproteobacteria</taxon>
        <taxon>Lysobacterales</taxon>
        <taxon>Lysobacteraceae</taxon>
        <taxon>Arenimonas</taxon>
    </lineage>
</organism>
<keyword evidence="2" id="KW-1185">Reference proteome</keyword>
<name>A0ABQ1HMB2_9GAMM</name>
<dbReference type="RefSeq" id="WP_188664098.1">
    <property type="nucleotide sequence ID" value="NZ_BMKC01000003.1"/>
</dbReference>
<dbReference type="EMBL" id="BMKC01000003">
    <property type="protein sequence ID" value="GGA83145.1"/>
    <property type="molecule type" value="Genomic_DNA"/>
</dbReference>
<comment type="caution">
    <text evidence="1">The sequence shown here is derived from an EMBL/GenBank/DDBJ whole genome shotgun (WGS) entry which is preliminary data.</text>
</comment>
<dbReference type="Proteomes" id="UP000623419">
    <property type="component" value="Unassembled WGS sequence"/>
</dbReference>
<reference evidence="2" key="1">
    <citation type="journal article" date="2019" name="Int. J. Syst. Evol. Microbiol.">
        <title>The Global Catalogue of Microorganisms (GCM) 10K type strain sequencing project: providing services to taxonomists for standard genome sequencing and annotation.</title>
        <authorList>
            <consortium name="The Broad Institute Genomics Platform"/>
            <consortium name="The Broad Institute Genome Sequencing Center for Infectious Disease"/>
            <person name="Wu L."/>
            <person name="Ma J."/>
        </authorList>
    </citation>
    <scope>NUCLEOTIDE SEQUENCE [LARGE SCALE GENOMIC DNA]</scope>
    <source>
        <strain evidence="2">CGMCC 1.15905</strain>
    </source>
</reference>
<evidence type="ECO:0000313" key="2">
    <source>
        <dbReference type="Proteomes" id="UP000623419"/>
    </source>
</evidence>
<proteinExistence type="predicted"/>
<protein>
    <submittedName>
        <fullName evidence="1">Uncharacterized protein</fullName>
    </submittedName>
</protein>
<accession>A0ABQ1HMB2</accession>